<organism evidence="2 3">
    <name type="scientific">Acanthoscelides obtectus</name>
    <name type="common">Bean weevil</name>
    <name type="synonym">Bruchus obtectus</name>
    <dbReference type="NCBI Taxonomy" id="200917"/>
    <lineage>
        <taxon>Eukaryota</taxon>
        <taxon>Metazoa</taxon>
        <taxon>Ecdysozoa</taxon>
        <taxon>Arthropoda</taxon>
        <taxon>Hexapoda</taxon>
        <taxon>Insecta</taxon>
        <taxon>Pterygota</taxon>
        <taxon>Neoptera</taxon>
        <taxon>Endopterygota</taxon>
        <taxon>Coleoptera</taxon>
        <taxon>Polyphaga</taxon>
        <taxon>Cucujiformia</taxon>
        <taxon>Chrysomeloidea</taxon>
        <taxon>Chrysomelidae</taxon>
        <taxon>Bruchinae</taxon>
        <taxon>Bruchini</taxon>
        <taxon>Acanthoscelides</taxon>
    </lineage>
</organism>
<dbReference type="Proteomes" id="UP001152888">
    <property type="component" value="Unassembled WGS sequence"/>
</dbReference>
<name>A0A9P0M2B1_ACAOB</name>
<comment type="caution">
    <text evidence="2">The sequence shown here is derived from an EMBL/GenBank/DDBJ whole genome shotgun (WGS) entry which is preliminary data.</text>
</comment>
<reference evidence="2" key="1">
    <citation type="submission" date="2022-03" db="EMBL/GenBank/DDBJ databases">
        <authorList>
            <person name="Sayadi A."/>
        </authorList>
    </citation>
    <scope>NUCLEOTIDE SEQUENCE</scope>
</reference>
<proteinExistence type="predicted"/>
<evidence type="ECO:0000313" key="3">
    <source>
        <dbReference type="Proteomes" id="UP001152888"/>
    </source>
</evidence>
<dbReference type="AlphaFoldDB" id="A0A9P0M2B1"/>
<evidence type="ECO:0000313" key="2">
    <source>
        <dbReference type="EMBL" id="CAH2005188.1"/>
    </source>
</evidence>
<dbReference type="OrthoDB" id="6782116at2759"/>
<sequence>MRPKTVEVRKPCPVEAATSQQYAQLGDWMQHQQQLHVYNSRNRSQLPARYLMDGTYAVMTPTKTSDVAKPSQPSITYPSYAAQSGDTQQKRAGKSIAYATVTPTALRSPSPHARAASATRSESTYQHQNTAAVRPLQQYEPRKSPPLAATRQQQQQQQRYASSEHQAAVDGQWAEEVAHQRAYSKANESRYRSPNMNQHLYTSTH</sequence>
<accession>A0A9P0M2B1</accession>
<gene>
    <name evidence="2" type="ORF">ACAOBT_LOCUS28402</name>
</gene>
<evidence type="ECO:0000256" key="1">
    <source>
        <dbReference type="SAM" id="MobiDB-lite"/>
    </source>
</evidence>
<feature type="region of interest" description="Disordered" evidence="1">
    <location>
        <begin position="101"/>
        <end position="205"/>
    </location>
</feature>
<feature type="compositionally biased region" description="Polar residues" evidence="1">
    <location>
        <begin position="192"/>
        <end position="205"/>
    </location>
</feature>
<dbReference type="EMBL" id="CAKOFQ010007630">
    <property type="protein sequence ID" value="CAH2005188.1"/>
    <property type="molecule type" value="Genomic_DNA"/>
</dbReference>
<protein>
    <submittedName>
        <fullName evidence="2">Uncharacterized protein</fullName>
    </submittedName>
</protein>
<feature type="compositionally biased region" description="Low complexity" evidence="1">
    <location>
        <begin position="107"/>
        <end position="124"/>
    </location>
</feature>
<keyword evidence="3" id="KW-1185">Reference proteome</keyword>